<evidence type="ECO:0000256" key="1">
    <source>
        <dbReference type="SAM" id="MobiDB-lite"/>
    </source>
</evidence>
<sequence>MSSHEPGQGWPPPPQGPPQAGPAYGAYGAPQPPTAPPPSVPPGRTHTNRGAWIGAAATLVAAVIGVVGTFLVNQDDDVDPQAAPAPVTTSAGPTPAADDKPTTDTPPSPATPDTDATGDTAAPAAEETTAEASPSGPAPGTVRWQGPLVISYTDDKDLDAAPPVESESGRDNDFAVYPFGDHMLRPDNNAKALVWEGPKAPTHADCAGVVETLGTSNDIRLKTGLAVCGRTGDGRLVRLTVKKLDGLGSETNATFDVVVWNS</sequence>
<reference evidence="3 4" key="1">
    <citation type="submission" date="2023-10" db="EMBL/GenBank/DDBJ databases">
        <authorList>
            <person name="Wang X.X."/>
        </authorList>
    </citation>
    <scope>NUCLEOTIDE SEQUENCE [LARGE SCALE GENOMIC DNA]</scope>
    <source>
        <strain evidence="3 4">NBRC 12816</strain>
    </source>
</reference>
<evidence type="ECO:0000313" key="4">
    <source>
        <dbReference type="Proteomes" id="UP001278571"/>
    </source>
</evidence>
<name>A0ABU4KIF1_9ACTN</name>
<protein>
    <recommendedName>
        <fullName evidence="5">Serine/threonine protein kinase</fullName>
    </recommendedName>
</protein>
<feature type="region of interest" description="Disordered" evidence="1">
    <location>
        <begin position="1"/>
        <end position="48"/>
    </location>
</feature>
<keyword evidence="2" id="KW-0472">Membrane</keyword>
<proteinExistence type="predicted"/>
<keyword evidence="2" id="KW-1133">Transmembrane helix</keyword>
<feature type="transmembrane region" description="Helical" evidence="2">
    <location>
        <begin position="51"/>
        <end position="72"/>
    </location>
</feature>
<evidence type="ECO:0008006" key="5">
    <source>
        <dbReference type="Google" id="ProtNLM"/>
    </source>
</evidence>
<feature type="compositionally biased region" description="Low complexity" evidence="1">
    <location>
        <begin position="80"/>
        <end position="96"/>
    </location>
</feature>
<evidence type="ECO:0000313" key="3">
    <source>
        <dbReference type="EMBL" id="MDX2297573.1"/>
    </source>
</evidence>
<gene>
    <name evidence="3" type="ORF">R2363_36025</name>
</gene>
<feature type="compositionally biased region" description="Pro residues" evidence="1">
    <location>
        <begin position="30"/>
        <end position="41"/>
    </location>
</feature>
<dbReference type="Proteomes" id="UP001278571">
    <property type="component" value="Unassembled WGS sequence"/>
</dbReference>
<feature type="compositionally biased region" description="Pro residues" evidence="1">
    <location>
        <begin position="9"/>
        <end position="20"/>
    </location>
</feature>
<accession>A0ABU4KIF1</accession>
<evidence type="ECO:0000256" key="2">
    <source>
        <dbReference type="SAM" id="Phobius"/>
    </source>
</evidence>
<dbReference type="RefSeq" id="WP_319013720.1">
    <property type="nucleotide sequence ID" value="NZ_JAWJZF010000523.1"/>
</dbReference>
<dbReference type="EMBL" id="JAWJZF010000523">
    <property type="protein sequence ID" value="MDX2297573.1"/>
    <property type="molecule type" value="Genomic_DNA"/>
</dbReference>
<comment type="caution">
    <text evidence="3">The sequence shown here is derived from an EMBL/GenBank/DDBJ whole genome shotgun (WGS) entry which is preliminary data.</text>
</comment>
<keyword evidence="4" id="KW-1185">Reference proteome</keyword>
<feature type="compositionally biased region" description="Low complexity" evidence="1">
    <location>
        <begin position="111"/>
        <end position="135"/>
    </location>
</feature>
<feature type="region of interest" description="Disordered" evidence="1">
    <location>
        <begin position="78"/>
        <end position="144"/>
    </location>
</feature>
<organism evidence="3 4">
    <name type="scientific">Streptomyces roseolus</name>
    <dbReference type="NCBI Taxonomy" id="67358"/>
    <lineage>
        <taxon>Bacteria</taxon>
        <taxon>Bacillati</taxon>
        <taxon>Actinomycetota</taxon>
        <taxon>Actinomycetes</taxon>
        <taxon>Kitasatosporales</taxon>
        <taxon>Streptomycetaceae</taxon>
        <taxon>Streptomyces</taxon>
    </lineage>
</organism>
<keyword evidence="2" id="KW-0812">Transmembrane</keyword>